<sequence>MDERMAAGARTSLPEWPARVAVDPEGTSYAFVGIGGSAEAIVRGWVGEVLMKTALSPVWTTQAGSADEVVDALDEQLGRARVGWRLMLAGPEADVLALRARALAAGAVDEEVRCHVTSRERLLVHCAHCTAETPVTARPGSRATCSGCGQPLHIYSHLSRHRGSYLGFHADVEAFR</sequence>
<organism evidence="2 3">
    <name type="scientific">Saccharopolyspora ipomoeae</name>
    <dbReference type="NCBI Taxonomy" id="3042027"/>
    <lineage>
        <taxon>Bacteria</taxon>
        <taxon>Bacillati</taxon>
        <taxon>Actinomycetota</taxon>
        <taxon>Actinomycetes</taxon>
        <taxon>Pseudonocardiales</taxon>
        <taxon>Pseudonocardiaceae</taxon>
        <taxon>Saccharopolyspora</taxon>
    </lineage>
</organism>
<dbReference type="EMBL" id="JASAOF010000001">
    <property type="protein sequence ID" value="MDI2027218.1"/>
    <property type="molecule type" value="Genomic_DNA"/>
</dbReference>
<dbReference type="Pfam" id="PF22289">
    <property type="entry name" value="DmmA-like_C"/>
    <property type="match status" value="1"/>
</dbReference>
<keyword evidence="2" id="KW-0560">Oxidoreductase</keyword>
<dbReference type="GO" id="GO:0004497">
    <property type="term" value="F:monooxygenase activity"/>
    <property type="evidence" value="ECO:0007669"/>
    <property type="project" value="UniProtKB-KW"/>
</dbReference>
<name>A0ABT6PHV2_9PSEU</name>
<evidence type="ECO:0000259" key="1">
    <source>
        <dbReference type="Pfam" id="PF22289"/>
    </source>
</evidence>
<keyword evidence="3" id="KW-1185">Reference proteome</keyword>
<keyword evidence="2" id="KW-0503">Monooxygenase</keyword>
<evidence type="ECO:0000313" key="3">
    <source>
        <dbReference type="Proteomes" id="UP001237595"/>
    </source>
</evidence>
<dbReference type="RefSeq" id="WP_281453598.1">
    <property type="nucleotide sequence ID" value="NZ_JASAOF010000001.1"/>
</dbReference>
<accession>A0ABT6PHV2</accession>
<comment type="caution">
    <text evidence="2">The sequence shown here is derived from an EMBL/GenBank/DDBJ whole genome shotgun (WGS) entry which is preliminary data.</text>
</comment>
<proteinExistence type="predicted"/>
<reference evidence="2 3" key="1">
    <citation type="submission" date="2023-04" db="EMBL/GenBank/DDBJ databases">
        <title>Draft genome sequence of Saccharopolyspora sp. TS4A08 isolated from sweet potato rhizospheric soil.</title>
        <authorList>
            <person name="Suksaard P."/>
            <person name="Duangmal K."/>
        </authorList>
    </citation>
    <scope>NUCLEOTIDE SEQUENCE [LARGE SCALE GENOMIC DNA]</scope>
    <source>
        <strain evidence="2 3">TS4A08</strain>
    </source>
</reference>
<evidence type="ECO:0000313" key="2">
    <source>
        <dbReference type="EMBL" id="MDI2027218.1"/>
    </source>
</evidence>
<dbReference type="NCBIfam" id="NF041259">
    <property type="entry name" value="mono_DmmA_fam"/>
    <property type="match status" value="1"/>
</dbReference>
<dbReference type="Proteomes" id="UP001237595">
    <property type="component" value="Unassembled WGS sequence"/>
</dbReference>
<dbReference type="InterPro" id="IPR048037">
    <property type="entry name" value="DmmA-like_C"/>
</dbReference>
<feature type="domain" description="Dimethylamine monooxygenase subunit DmmA-like C-terminal" evidence="1">
    <location>
        <begin position="124"/>
        <end position="167"/>
    </location>
</feature>
<gene>
    <name evidence="2" type="ORF">QFW96_01290</name>
</gene>
<protein>
    <submittedName>
        <fullName evidence="2">Dimethylamine monooxygenase subunit DmmA family protein</fullName>
    </submittedName>
</protein>